<keyword evidence="7" id="KW-1185">Reference proteome</keyword>
<name>A0A848L3P7_9ACTN</name>
<evidence type="ECO:0000256" key="2">
    <source>
        <dbReference type="ARBA" id="ARBA00022598"/>
    </source>
</evidence>
<dbReference type="InterPro" id="IPR042099">
    <property type="entry name" value="ANL_N_sf"/>
</dbReference>
<dbReference type="Gene3D" id="3.40.50.1820">
    <property type="entry name" value="alpha/beta hydrolase"/>
    <property type="match status" value="1"/>
</dbReference>
<evidence type="ECO:0000259" key="5">
    <source>
        <dbReference type="Pfam" id="PF00501"/>
    </source>
</evidence>
<dbReference type="SUPFAM" id="SSF56801">
    <property type="entry name" value="Acetyl-CoA synthetase-like"/>
    <property type="match status" value="1"/>
</dbReference>
<keyword evidence="4" id="KW-0067">ATP-binding</keyword>
<dbReference type="GO" id="GO:0005524">
    <property type="term" value="F:ATP binding"/>
    <property type="evidence" value="ECO:0007669"/>
    <property type="project" value="UniProtKB-KW"/>
</dbReference>
<dbReference type="PANTHER" id="PTHR43107:SF15">
    <property type="entry name" value="FATTY ACID TRANSPORT PROTEIN 3, ISOFORM A"/>
    <property type="match status" value="1"/>
</dbReference>
<protein>
    <submittedName>
        <fullName evidence="6">Alpha/beta fold hydrolase</fullName>
    </submittedName>
</protein>
<evidence type="ECO:0000313" key="7">
    <source>
        <dbReference type="Proteomes" id="UP000550729"/>
    </source>
</evidence>
<dbReference type="InterPro" id="IPR029058">
    <property type="entry name" value="AB_hydrolase_fold"/>
</dbReference>
<dbReference type="Pfam" id="PF00501">
    <property type="entry name" value="AMP-binding"/>
    <property type="match status" value="1"/>
</dbReference>
<dbReference type="RefSeq" id="WP_170195732.1">
    <property type="nucleotide sequence ID" value="NZ_JABBNB010000021.1"/>
</dbReference>
<feature type="domain" description="AMP-dependent synthetase/ligase" evidence="5">
    <location>
        <begin position="642"/>
        <end position="750"/>
    </location>
</feature>
<accession>A0A848L3P7</accession>
<organism evidence="6 7">
    <name type="scientific">Gordonia asplenii</name>
    <dbReference type="NCBI Taxonomy" id="2725283"/>
    <lineage>
        <taxon>Bacteria</taxon>
        <taxon>Bacillati</taxon>
        <taxon>Actinomycetota</taxon>
        <taxon>Actinomycetes</taxon>
        <taxon>Mycobacteriales</taxon>
        <taxon>Gordoniaceae</taxon>
        <taxon>Gordonia</taxon>
    </lineage>
</organism>
<keyword evidence="3" id="KW-0547">Nucleotide-binding</keyword>
<dbReference type="GO" id="GO:0005324">
    <property type="term" value="F:long-chain fatty acid transmembrane transporter activity"/>
    <property type="evidence" value="ECO:0007669"/>
    <property type="project" value="TreeGrafter"/>
</dbReference>
<gene>
    <name evidence="6" type="ORF">HH308_18575</name>
</gene>
<evidence type="ECO:0000256" key="3">
    <source>
        <dbReference type="ARBA" id="ARBA00022741"/>
    </source>
</evidence>
<dbReference type="Proteomes" id="UP000550729">
    <property type="component" value="Unassembled WGS sequence"/>
</dbReference>
<comment type="caution">
    <text evidence="6">The sequence shown here is derived from an EMBL/GenBank/DDBJ whole genome shotgun (WGS) entry which is preliminary data.</text>
</comment>
<dbReference type="AlphaFoldDB" id="A0A848L3P7"/>
<evidence type="ECO:0000256" key="4">
    <source>
        <dbReference type="ARBA" id="ARBA00022840"/>
    </source>
</evidence>
<dbReference type="GO" id="GO:0016787">
    <property type="term" value="F:hydrolase activity"/>
    <property type="evidence" value="ECO:0007669"/>
    <property type="project" value="UniProtKB-KW"/>
</dbReference>
<dbReference type="InterPro" id="IPR000873">
    <property type="entry name" value="AMP-dep_synth/lig_dom"/>
</dbReference>
<dbReference type="GO" id="GO:0044539">
    <property type="term" value="P:long-chain fatty acid import into cell"/>
    <property type="evidence" value="ECO:0007669"/>
    <property type="project" value="TreeGrafter"/>
</dbReference>
<keyword evidence="2" id="KW-0436">Ligase</keyword>
<evidence type="ECO:0000313" key="6">
    <source>
        <dbReference type="EMBL" id="NMO03223.1"/>
    </source>
</evidence>
<comment type="similarity">
    <text evidence="1">Belongs to the ATP-dependent AMP-binding enzyme family.</text>
</comment>
<keyword evidence="6" id="KW-0378">Hydrolase</keyword>
<dbReference type="EMBL" id="JABBNB010000021">
    <property type="protein sequence ID" value="NMO03223.1"/>
    <property type="molecule type" value="Genomic_DNA"/>
</dbReference>
<reference evidence="6 7" key="1">
    <citation type="submission" date="2020-04" db="EMBL/GenBank/DDBJ databases">
        <title>Gordonia sp. nov. TBRC 11910.</title>
        <authorList>
            <person name="Suriyachadkun C."/>
        </authorList>
    </citation>
    <scope>NUCLEOTIDE SEQUENCE [LARGE SCALE GENOMIC DNA]</scope>
    <source>
        <strain evidence="6 7">TBRC 11910</strain>
    </source>
</reference>
<dbReference type="PANTHER" id="PTHR43107">
    <property type="entry name" value="LONG-CHAIN FATTY ACID TRANSPORT PROTEIN"/>
    <property type="match status" value="1"/>
</dbReference>
<dbReference type="Gene3D" id="3.40.50.12780">
    <property type="entry name" value="N-terminal domain of ligase-like"/>
    <property type="match status" value="1"/>
</dbReference>
<dbReference type="GO" id="GO:0005886">
    <property type="term" value="C:plasma membrane"/>
    <property type="evidence" value="ECO:0007669"/>
    <property type="project" value="TreeGrafter"/>
</dbReference>
<proteinExistence type="inferred from homology"/>
<evidence type="ECO:0000256" key="1">
    <source>
        <dbReference type="ARBA" id="ARBA00006432"/>
    </source>
</evidence>
<dbReference type="GO" id="GO:0004467">
    <property type="term" value="F:long-chain fatty acid-CoA ligase activity"/>
    <property type="evidence" value="ECO:0007669"/>
    <property type="project" value="TreeGrafter"/>
</dbReference>
<dbReference type="SUPFAM" id="SSF53474">
    <property type="entry name" value="alpha/beta-Hydrolases"/>
    <property type="match status" value="1"/>
</dbReference>
<sequence>MRPPNPIAAALGAVPTSTDEAAQLIAHVGDTGRNVYEYLRFGGLAIDEVYSPYSVVVEGTGYSLRRYFPDDVTAGPMPPLVFVPPLMILADVYDASPRTGPVRAVHEHGIDVWVVDFGRPEDIEGGLKRNVADYVSAVSEVVDHVREITGKDVVLSGYSQGGLFSYLAAALRHSDGVDSVVSYGSSVVWEPDTPMSIPMSTKTYSTVARGIRQSGVFQRLFLPKDVARTLTKLTDPVKNAQFNYQYVKQLDDREKLLPNEQQRQFLDSKGWTSYPGPALEDLMDWVANRRLLVGGIVIGDRVVTLADMTNPVLVATGDADSLGNPATIRAVADAAPFADVYELALSTGHFGIIASSGAKRNTWPRVAEWLAWRGGAAPSPGAVVPVDQTTSLGEWRPGPILNRITGVVDTAVSVVTTAAGVVDDAVGVLRTTARDAAHQVGLADRLSFALGSDAVSAAGLLAAAGTQHPFVPAIFVDGVVVSNREFDDSINESVARLCAVGIRRDDHVGLLTSTHLSGLTILFALNRIGAVAVMLRDDCDLSEQLAAGDVQWVLADDENTGHRAEAETIPWFCTDPSGSVSSTDVRALPDVDVRRAALPQWYEPGPARTGQSAFIFFDLVGESRTPIARGISNERWLTAAQGAPVTRDDTVYLRSPLHHRVTQLLALGGAVARGARIALSTAADADQFWREIRRYGATHVSYAGADLRDIVDAPPHPLERRHPVRALVGADMPSNLSRRARDRFRISVVDDVYLGPEAELVLIGTTGPDAVRKRAPGTPSFAIAKYDVRAQRLRFDRTGSGRRCTAGETGMLLSDSISHRDSDRSVHGIFTPTDDWHVVGVLARTSHDGVVIVGDAADQVVTADGDIAPSTVRAALEEIPAVDLVIVDGAPRISATLTLRPGVDGLRGWDLTSALSRLSVHAWPAMVTIVDDIALDSHGRTSPASSSTVLATWVLDANRAEYRPNSTKPVEAPPSNV</sequence>